<name>A0A935UGF6_9PROT</name>
<dbReference type="GO" id="GO:0004803">
    <property type="term" value="F:transposase activity"/>
    <property type="evidence" value="ECO:0007669"/>
    <property type="project" value="InterPro"/>
</dbReference>
<comment type="caution">
    <text evidence="7">The sequence shown here is derived from an EMBL/GenBank/DDBJ whole genome shotgun (WGS) entry which is preliminary data.</text>
</comment>
<evidence type="ECO:0000313" key="7">
    <source>
        <dbReference type="EMBL" id="MBK7674375.1"/>
    </source>
</evidence>
<gene>
    <name evidence="7" type="ORF">IPJ27_06160</name>
</gene>
<dbReference type="PANTHER" id="PTHR33258:SF1">
    <property type="entry name" value="TRANSPOSASE INSL FOR INSERTION SEQUENCE ELEMENT IS186A-RELATED"/>
    <property type="match status" value="1"/>
</dbReference>
<proteinExistence type="inferred from homology"/>
<comment type="similarity">
    <text evidence="1">Belongs to the transposase 11 family.</text>
</comment>
<dbReference type="GO" id="GO:0003677">
    <property type="term" value="F:DNA binding"/>
    <property type="evidence" value="ECO:0007669"/>
    <property type="project" value="UniProtKB-KW"/>
</dbReference>
<protein>
    <submittedName>
        <fullName evidence="7">IS4 family transposase</fullName>
    </submittedName>
</protein>
<dbReference type="PANTHER" id="PTHR33258">
    <property type="entry name" value="TRANSPOSASE INSL FOR INSERTION SEQUENCE ELEMENT IS186A-RELATED"/>
    <property type="match status" value="1"/>
</dbReference>
<dbReference type="Proteomes" id="UP000697998">
    <property type="component" value="Unassembled WGS sequence"/>
</dbReference>
<evidence type="ECO:0000313" key="8">
    <source>
        <dbReference type="Proteomes" id="UP000697998"/>
    </source>
</evidence>
<reference evidence="7 8" key="1">
    <citation type="submission" date="2020-10" db="EMBL/GenBank/DDBJ databases">
        <title>Connecting structure to function with the recovery of over 1000 high-quality activated sludge metagenome-assembled genomes encoding full-length rRNA genes using long-read sequencing.</title>
        <authorList>
            <person name="Singleton C.M."/>
            <person name="Petriglieri F."/>
            <person name="Kristensen J.M."/>
            <person name="Kirkegaard R.H."/>
            <person name="Michaelsen T.Y."/>
            <person name="Andersen M.H."/>
            <person name="Karst S.M."/>
            <person name="Dueholm M.S."/>
            <person name="Nielsen P.H."/>
            <person name="Albertsen M."/>
        </authorList>
    </citation>
    <scope>NUCLEOTIDE SEQUENCE [LARGE SCALE GENOMIC DNA]</scope>
    <source>
        <strain evidence="7">EsbW_18-Q3-R4-48_BATAC.285</strain>
    </source>
</reference>
<dbReference type="InterPro" id="IPR047952">
    <property type="entry name" value="Transpos_IS4"/>
</dbReference>
<dbReference type="NCBIfam" id="NF033592">
    <property type="entry name" value="transpos_IS4_1"/>
    <property type="match status" value="1"/>
</dbReference>
<dbReference type="EMBL" id="JADJMH010000004">
    <property type="protein sequence ID" value="MBK7674375.1"/>
    <property type="molecule type" value="Genomic_DNA"/>
</dbReference>
<evidence type="ECO:0000256" key="1">
    <source>
        <dbReference type="ARBA" id="ARBA00010075"/>
    </source>
</evidence>
<evidence type="ECO:0000256" key="3">
    <source>
        <dbReference type="ARBA" id="ARBA00023125"/>
    </source>
</evidence>
<organism evidence="7 8">
    <name type="scientific">Candidatus Accumulibacter proximus</name>
    <dbReference type="NCBI Taxonomy" id="2954385"/>
    <lineage>
        <taxon>Bacteria</taxon>
        <taxon>Pseudomonadati</taxon>
        <taxon>Pseudomonadota</taxon>
        <taxon>Betaproteobacteria</taxon>
        <taxon>Candidatus Accumulibacter</taxon>
    </lineage>
</organism>
<feature type="domain" description="Transposase IS4-like" evidence="6">
    <location>
        <begin position="101"/>
        <end position="307"/>
    </location>
</feature>
<dbReference type="InterPro" id="IPR012337">
    <property type="entry name" value="RNaseH-like_sf"/>
</dbReference>
<dbReference type="SUPFAM" id="SSF53098">
    <property type="entry name" value="Ribonuclease H-like"/>
    <property type="match status" value="1"/>
</dbReference>
<evidence type="ECO:0000256" key="5">
    <source>
        <dbReference type="SAM" id="MobiDB-lite"/>
    </source>
</evidence>
<accession>A0A935UGF6</accession>
<dbReference type="Pfam" id="PF01609">
    <property type="entry name" value="DDE_Tnp_1"/>
    <property type="match status" value="1"/>
</dbReference>
<feature type="region of interest" description="Disordered" evidence="5">
    <location>
        <begin position="380"/>
        <end position="400"/>
    </location>
</feature>
<evidence type="ECO:0000256" key="4">
    <source>
        <dbReference type="ARBA" id="ARBA00023172"/>
    </source>
</evidence>
<sequence>MFSQELLESARLKPKHFTRERTLSFPTVLTFLLSGVQGAVQSELDQFFANLRNRADSVRMVSAQAFCKARYKISALVFGDLNQKLMALVEEHLPVPRWQGLRVVAGDGTAVRLTTMRDGVRSIVTGVAFGLYLPGMELFLHFALQEGACDERQMLFEAIERLRTDDLLVLDRGFPCRWLAAALTARGIPFCIRCDISRGFRVVRQFMHSGQGEQLVRLRAPNARDAKDYECPATPTTVRLVRVVTPNGRVHVVMTSLLDSGAFPAAGFGALYHGRWRVEEALRRLKHRLGLEHTSGLSWHAANQDFGAKAVFDNLNALAAYVATEAHLDPDSCWKINRTLMIDKIKRQIGRWLLAAGATTRRLKPLIQEIAANLQKFVAGRSKPRTPQRKPHRSHAYKPI</sequence>
<dbReference type="AlphaFoldDB" id="A0A935UGF6"/>
<dbReference type="InterPro" id="IPR002559">
    <property type="entry name" value="Transposase_11"/>
</dbReference>
<keyword evidence="4" id="KW-0233">DNA recombination</keyword>
<feature type="compositionally biased region" description="Basic residues" evidence="5">
    <location>
        <begin position="382"/>
        <end position="400"/>
    </location>
</feature>
<keyword evidence="3" id="KW-0238">DNA-binding</keyword>
<dbReference type="GO" id="GO:0006313">
    <property type="term" value="P:DNA transposition"/>
    <property type="evidence" value="ECO:0007669"/>
    <property type="project" value="InterPro"/>
</dbReference>
<keyword evidence="2" id="KW-0815">Transposition</keyword>
<evidence type="ECO:0000256" key="2">
    <source>
        <dbReference type="ARBA" id="ARBA00022578"/>
    </source>
</evidence>
<evidence type="ECO:0000259" key="6">
    <source>
        <dbReference type="Pfam" id="PF01609"/>
    </source>
</evidence>